<sequence length="143" mass="15589">MRLKFALSIVALLLLVAAWFVFAWHWSYSEGERAGWVQKLSRKGWICKTWEGEQALVSLPGTATVEKFQFTVHDEATAAAIYKVMGKRVNLHYEEKVGLPSSCFGETRHFVTGVTVVDEISLSPGVVVPQPAAAASPASAVAP</sequence>
<dbReference type="EMBL" id="JBIGIA010000007">
    <property type="protein sequence ID" value="MFG6457392.1"/>
    <property type="molecule type" value="Genomic_DNA"/>
</dbReference>
<evidence type="ECO:0000313" key="2">
    <source>
        <dbReference type="Proteomes" id="UP001606305"/>
    </source>
</evidence>
<dbReference type="RefSeq" id="WP_394488254.1">
    <property type="nucleotide sequence ID" value="NZ_JBIGIA010000007.1"/>
</dbReference>
<protein>
    <recommendedName>
        <fullName evidence="3">6-phosphogluconate dehydrogenase</fullName>
    </recommendedName>
</protein>
<accession>A0ABW7G645</accession>
<proteinExistence type="predicted"/>
<organism evidence="1 2">
    <name type="scientific">Pelomonas nitida</name>
    <dbReference type="NCBI Taxonomy" id="3299027"/>
    <lineage>
        <taxon>Bacteria</taxon>
        <taxon>Pseudomonadati</taxon>
        <taxon>Pseudomonadota</taxon>
        <taxon>Betaproteobacteria</taxon>
        <taxon>Burkholderiales</taxon>
        <taxon>Sphaerotilaceae</taxon>
        <taxon>Roseateles</taxon>
    </lineage>
</organism>
<name>A0ABW7G645_9BURK</name>
<keyword evidence="2" id="KW-1185">Reference proteome</keyword>
<evidence type="ECO:0000313" key="1">
    <source>
        <dbReference type="EMBL" id="MFG6457392.1"/>
    </source>
</evidence>
<evidence type="ECO:0008006" key="3">
    <source>
        <dbReference type="Google" id="ProtNLM"/>
    </source>
</evidence>
<reference evidence="1 2" key="1">
    <citation type="submission" date="2024-09" db="EMBL/GenBank/DDBJ databases">
        <title>Novel species of the genus Pelomonas and Roseateles isolated from streams.</title>
        <authorList>
            <person name="Lu H."/>
        </authorList>
    </citation>
    <scope>NUCLEOTIDE SEQUENCE [LARGE SCALE GENOMIC DNA]</scope>
    <source>
        <strain evidence="1 2">BYS96W</strain>
    </source>
</reference>
<gene>
    <name evidence="1" type="ORF">ACG00X_11160</name>
</gene>
<dbReference type="Proteomes" id="UP001606305">
    <property type="component" value="Unassembled WGS sequence"/>
</dbReference>
<comment type="caution">
    <text evidence="1">The sequence shown here is derived from an EMBL/GenBank/DDBJ whole genome shotgun (WGS) entry which is preliminary data.</text>
</comment>